<feature type="binding site" evidence="10">
    <location>
        <position position="268"/>
    </location>
    <ligand>
        <name>L-histidine</name>
        <dbReference type="ChEBI" id="CHEBI:57595"/>
    </ligand>
</feature>
<dbReference type="PIRSF" id="PIRSF001549">
    <property type="entry name" value="His-tRNA_synth"/>
    <property type="match status" value="1"/>
</dbReference>
<dbReference type="HOGENOM" id="CLU_025113_3_1_2"/>
<dbReference type="OrthoDB" id="8659at2157"/>
<evidence type="ECO:0000259" key="11">
    <source>
        <dbReference type="PROSITE" id="PS50862"/>
    </source>
</evidence>
<feature type="binding site" evidence="10">
    <location>
        <position position="126"/>
    </location>
    <ligand>
        <name>L-histidine</name>
        <dbReference type="ChEBI" id="CHEBI:57595"/>
    </ligand>
</feature>
<keyword evidence="13" id="KW-1185">Reference proteome</keyword>
<protein>
    <recommendedName>
        <fullName evidence="9">Histidine--tRNA ligase</fullName>
        <ecNumber evidence="9">6.1.1.21</ecNumber>
    </recommendedName>
    <alternativeName>
        <fullName evidence="9">Histidyl-tRNA synthetase</fullName>
        <shortName evidence="9">HisRS</shortName>
    </alternativeName>
</protein>
<dbReference type="InterPro" id="IPR006195">
    <property type="entry name" value="aa-tRNA-synth_II"/>
</dbReference>
<sequence length="430" mass="48936">MPARIPLEPLRGFRDILEPDSKALTLLAQKFAKLAELHGYEEVIPPTLERFELFALKSGEEIRRTMYVFRDKAGREVALRPEATASIARIYLKHLRARPKPIKLYYIVNCFRYEEPQRARYREFWQAGVEYLGAEGVEGDFDPIKLLVAFYNSIGMLDDISLKLGTTKLYRILFGKYGVDEELQDHILHLMDKKMYNEALALVEEKVGRDLASLLEELWRNPADLENAREAVGDPEAARAVEELQTIASLIKTYNTRIEVRVNLSFARGLAYYTGIIYEVETKAIPVSIAGGGRYDNLIELYGGEHVPGTGFAIGLDRTLAALKELSKLDKLLAKPVRAAIVALSTEVLPYAAEIQDELVRMNIASTMLVEQKLHKALAWIARQGYRYAVIIGKKEQEEQTLTIRDLEKHLQKTIEYSMLKELEALDNIF</sequence>
<dbReference type="SUPFAM" id="SSF52954">
    <property type="entry name" value="Class II aaRS ABD-related"/>
    <property type="match status" value="1"/>
</dbReference>
<accession>A2BLE1</accession>
<comment type="subcellular location">
    <subcellularLocation>
        <location evidence="1 9">Cytoplasm</location>
    </subcellularLocation>
</comment>
<keyword evidence="6 9" id="KW-0648">Protein biosynthesis</keyword>
<dbReference type="GO" id="GO:0005737">
    <property type="term" value="C:cytoplasm"/>
    <property type="evidence" value="ECO:0007669"/>
    <property type="project" value="UniProtKB-SubCell"/>
</dbReference>
<dbReference type="EnsemblBacteria" id="ABM80802">
    <property type="protein sequence ID" value="ABM80802"/>
    <property type="gene ID" value="Hbut_0954"/>
</dbReference>
<gene>
    <name evidence="9" type="primary">hisS</name>
    <name evidence="12" type="ordered locus">Hbut_0954</name>
</gene>
<dbReference type="CDD" id="cd00773">
    <property type="entry name" value="HisRS-like_core"/>
    <property type="match status" value="1"/>
</dbReference>
<dbReference type="HAMAP" id="MF_00127">
    <property type="entry name" value="His_tRNA_synth"/>
    <property type="match status" value="1"/>
</dbReference>
<organism evidence="12 13">
    <name type="scientific">Hyperthermus butylicus (strain DSM 5456 / JCM 9403 / PLM1-5)</name>
    <dbReference type="NCBI Taxonomy" id="415426"/>
    <lineage>
        <taxon>Archaea</taxon>
        <taxon>Thermoproteota</taxon>
        <taxon>Thermoprotei</taxon>
        <taxon>Desulfurococcales</taxon>
        <taxon>Pyrodictiaceae</taxon>
        <taxon>Hyperthermus</taxon>
    </lineage>
</organism>
<evidence type="ECO:0000256" key="6">
    <source>
        <dbReference type="ARBA" id="ARBA00022917"/>
    </source>
</evidence>
<keyword evidence="5 9" id="KW-0547">Nucleotide-binding</keyword>
<evidence type="ECO:0000256" key="7">
    <source>
        <dbReference type="ARBA" id="ARBA00023146"/>
    </source>
</evidence>
<dbReference type="eggNOG" id="arCOG00404">
    <property type="taxonomic scope" value="Archaea"/>
</dbReference>
<dbReference type="PANTHER" id="PTHR43707">
    <property type="entry name" value="HISTIDYL-TRNA SYNTHETASE"/>
    <property type="match status" value="1"/>
</dbReference>
<evidence type="ECO:0000256" key="8">
    <source>
        <dbReference type="ARBA" id="ARBA00047639"/>
    </source>
</evidence>
<feature type="binding site" evidence="10">
    <location>
        <position position="130"/>
    </location>
    <ligand>
        <name>L-histidine</name>
        <dbReference type="ChEBI" id="CHEBI:57595"/>
    </ligand>
</feature>
<feature type="domain" description="Aminoacyl-transfer RNA synthetases class-II family profile" evidence="11">
    <location>
        <begin position="34"/>
        <end position="336"/>
    </location>
</feature>
<keyword evidence="9" id="KW-0067">ATP-binding</keyword>
<dbReference type="EC" id="6.1.1.21" evidence="9"/>
<dbReference type="GO" id="GO:0005524">
    <property type="term" value="F:ATP binding"/>
    <property type="evidence" value="ECO:0007669"/>
    <property type="project" value="UniProtKB-UniRule"/>
</dbReference>
<dbReference type="EMBL" id="CP000493">
    <property type="protein sequence ID" value="ABM80802.1"/>
    <property type="molecule type" value="Genomic_DNA"/>
</dbReference>
<comment type="similarity">
    <text evidence="2 9">Belongs to the class-II aminoacyl-tRNA synthetase family.</text>
</comment>
<evidence type="ECO:0000256" key="9">
    <source>
        <dbReference type="HAMAP-Rule" id="MF_00127"/>
    </source>
</evidence>
<keyword evidence="3 9" id="KW-0963">Cytoplasm</keyword>
<proteinExistence type="inferred from homology"/>
<dbReference type="AlphaFoldDB" id="A2BLE1"/>
<dbReference type="GeneID" id="4781375"/>
<dbReference type="InterPro" id="IPR004517">
    <property type="entry name" value="HisZ"/>
</dbReference>
<comment type="catalytic activity">
    <reaction evidence="8 9">
        <text>tRNA(His) + L-histidine + ATP = L-histidyl-tRNA(His) + AMP + diphosphate + H(+)</text>
        <dbReference type="Rhea" id="RHEA:17313"/>
        <dbReference type="Rhea" id="RHEA-COMP:9665"/>
        <dbReference type="Rhea" id="RHEA-COMP:9689"/>
        <dbReference type="ChEBI" id="CHEBI:15378"/>
        <dbReference type="ChEBI" id="CHEBI:30616"/>
        <dbReference type="ChEBI" id="CHEBI:33019"/>
        <dbReference type="ChEBI" id="CHEBI:57595"/>
        <dbReference type="ChEBI" id="CHEBI:78442"/>
        <dbReference type="ChEBI" id="CHEBI:78527"/>
        <dbReference type="ChEBI" id="CHEBI:456215"/>
        <dbReference type="EC" id="6.1.1.21"/>
    </reaction>
</comment>
<dbReference type="InterPro" id="IPR045864">
    <property type="entry name" value="aa-tRNA-synth_II/BPL/LPL"/>
</dbReference>
<dbReference type="GO" id="GO:0004821">
    <property type="term" value="F:histidine-tRNA ligase activity"/>
    <property type="evidence" value="ECO:0007669"/>
    <property type="project" value="UniProtKB-UniRule"/>
</dbReference>
<dbReference type="InterPro" id="IPR004516">
    <property type="entry name" value="HisRS/HisZ"/>
</dbReference>
<evidence type="ECO:0000256" key="2">
    <source>
        <dbReference type="ARBA" id="ARBA00008226"/>
    </source>
</evidence>
<evidence type="ECO:0000256" key="5">
    <source>
        <dbReference type="ARBA" id="ARBA00022741"/>
    </source>
</evidence>
<keyword evidence="4 9" id="KW-0436">Ligase</keyword>
<feature type="binding site" evidence="10">
    <location>
        <position position="112"/>
    </location>
    <ligand>
        <name>L-histidine</name>
        <dbReference type="ChEBI" id="CHEBI:57595"/>
    </ligand>
</feature>
<evidence type="ECO:0000313" key="13">
    <source>
        <dbReference type="Proteomes" id="UP000002593"/>
    </source>
</evidence>
<dbReference type="NCBIfam" id="TIGR00442">
    <property type="entry name" value="hisS"/>
    <property type="match status" value="1"/>
</dbReference>
<reference evidence="12 13" key="1">
    <citation type="journal article" date="2007" name="Archaea">
        <title>The genome of Hyperthermus butylicus: a sulfur-reducing, peptide fermenting, neutrophilic Crenarchaeote growing up to 108 degrees C.</title>
        <authorList>
            <person name="Brugger K."/>
            <person name="Chen L."/>
            <person name="Stark M."/>
            <person name="Zibat A."/>
            <person name="Redder P."/>
            <person name="Ruepp A."/>
            <person name="Awayez M."/>
            <person name="She Q."/>
            <person name="Garrett R.A."/>
            <person name="Klenk H.P."/>
        </authorList>
    </citation>
    <scope>NUCLEOTIDE SEQUENCE [LARGE SCALE GENOMIC DNA]</scope>
    <source>
        <strain evidence="13">DSM 5456 / JCM 9403 / PLM1-5</strain>
    </source>
</reference>
<dbReference type="GO" id="GO:0000105">
    <property type="term" value="P:L-histidine biosynthetic process"/>
    <property type="evidence" value="ECO:0007669"/>
    <property type="project" value="InterPro"/>
</dbReference>
<dbReference type="HAMAP" id="MF_00125">
    <property type="entry name" value="HisZ"/>
    <property type="match status" value="1"/>
</dbReference>
<evidence type="ECO:0000256" key="4">
    <source>
        <dbReference type="ARBA" id="ARBA00022598"/>
    </source>
</evidence>
<dbReference type="PANTHER" id="PTHR43707:SF1">
    <property type="entry name" value="HISTIDINE--TRNA LIGASE, MITOCHONDRIAL-RELATED"/>
    <property type="match status" value="1"/>
</dbReference>
<keyword evidence="7 9" id="KW-0030">Aminoacyl-tRNA synthetase</keyword>
<dbReference type="GO" id="GO:0006427">
    <property type="term" value="P:histidyl-tRNA aminoacylation"/>
    <property type="evidence" value="ECO:0007669"/>
    <property type="project" value="UniProtKB-UniRule"/>
</dbReference>
<dbReference type="Proteomes" id="UP000002593">
    <property type="component" value="Chromosome"/>
</dbReference>
<dbReference type="SUPFAM" id="SSF55681">
    <property type="entry name" value="Class II aaRS and biotin synthetases"/>
    <property type="match status" value="1"/>
</dbReference>
<feature type="binding site" evidence="10">
    <location>
        <begin position="82"/>
        <end position="84"/>
    </location>
    <ligand>
        <name>L-histidine</name>
        <dbReference type="ChEBI" id="CHEBI:57595"/>
    </ligand>
</feature>
<dbReference type="InterPro" id="IPR036621">
    <property type="entry name" value="Anticodon-bd_dom_sf"/>
</dbReference>
<evidence type="ECO:0000256" key="10">
    <source>
        <dbReference type="PIRSR" id="PIRSR001549-1"/>
    </source>
</evidence>
<evidence type="ECO:0000256" key="3">
    <source>
        <dbReference type="ARBA" id="ARBA00022490"/>
    </source>
</evidence>
<dbReference type="RefSeq" id="WP_011822120.1">
    <property type="nucleotide sequence ID" value="NC_008818.1"/>
</dbReference>
<evidence type="ECO:0000256" key="1">
    <source>
        <dbReference type="ARBA" id="ARBA00004496"/>
    </source>
</evidence>
<dbReference type="InterPro" id="IPR004154">
    <property type="entry name" value="Anticodon-bd"/>
</dbReference>
<dbReference type="Gene3D" id="3.40.50.800">
    <property type="entry name" value="Anticodon-binding domain"/>
    <property type="match status" value="1"/>
</dbReference>
<dbReference type="Pfam" id="PF13393">
    <property type="entry name" value="tRNA-synt_His"/>
    <property type="match status" value="1"/>
</dbReference>
<dbReference type="InterPro" id="IPR041715">
    <property type="entry name" value="HisRS-like_core"/>
</dbReference>
<feature type="binding site" evidence="10">
    <location>
        <begin position="272"/>
        <end position="273"/>
    </location>
    <ligand>
        <name>L-histidine</name>
        <dbReference type="ChEBI" id="CHEBI:57595"/>
    </ligand>
</feature>
<dbReference type="STRING" id="415426.Hbut_0954"/>
<dbReference type="KEGG" id="hbu:Hbut_0954"/>
<evidence type="ECO:0000313" key="12">
    <source>
        <dbReference type="EMBL" id="ABM80802.1"/>
    </source>
</evidence>
<dbReference type="InterPro" id="IPR015807">
    <property type="entry name" value="His-tRNA-ligase"/>
</dbReference>
<dbReference type="Gene3D" id="3.30.930.10">
    <property type="entry name" value="Bira Bifunctional Protein, Domain 2"/>
    <property type="match status" value="1"/>
</dbReference>
<dbReference type="Pfam" id="PF03129">
    <property type="entry name" value="HGTP_anticodon"/>
    <property type="match status" value="1"/>
</dbReference>
<name>A2BLE1_HYPBU</name>
<dbReference type="PROSITE" id="PS50862">
    <property type="entry name" value="AA_TRNA_LIGASE_II"/>
    <property type="match status" value="1"/>
</dbReference>